<evidence type="ECO:0000256" key="1">
    <source>
        <dbReference type="SAM" id="MobiDB-lite"/>
    </source>
</evidence>
<dbReference type="NCBIfam" id="NF037974">
    <property type="entry name" value="SslE_AcfD_Zn_LP"/>
    <property type="match status" value="1"/>
</dbReference>
<reference evidence="4 5" key="1">
    <citation type="submission" date="2022-01" db="EMBL/GenBank/DDBJ databases">
        <title>Whole genome-based taxonomy of the Shewanellaceae.</title>
        <authorList>
            <person name="Martin-Rodriguez A.J."/>
        </authorList>
    </citation>
    <scope>NUCLEOTIDE SEQUENCE [LARGE SCALE GENOMIC DNA]</scope>
    <source>
        <strain evidence="4 5">DSM 21332</strain>
    </source>
</reference>
<dbReference type="InterPro" id="IPR042279">
    <property type="entry name" value="Pep_M60_3"/>
</dbReference>
<feature type="domain" description="Peptidase M60" evidence="3">
    <location>
        <begin position="1046"/>
        <end position="1352"/>
    </location>
</feature>
<keyword evidence="4" id="KW-0482">Metalloprotease</keyword>
<dbReference type="PROSITE" id="PS51257">
    <property type="entry name" value="PROKAR_LIPOPROTEIN"/>
    <property type="match status" value="1"/>
</dbReference>
<dbReference type="InterPro" id="IPR031161">
    <property type="entry name" value="Peptidase_M60_dom"/>
</dbReference>
<evidence type="ECO:0000313" key="4">
    <source>
        <dbReference type="EMBL" id="MCL2916450.1"/>
    </source>
</evidence>
<evidence type="ECO:0000259" key="3">
    <source>
        <dbReference type="PROSITE" id="PS51723"/>
    </source>
</evidence>
<feature type="region of interest" description="Disordered" evidence="1">
    <location>
        <begin position="175"/>
        <end position="200"/>
    </location>
</feature>
<dbReference type="Gene3D" id="1.10.390.30">
    <property type="entry name" value="Peptidase M60, enhancin-like domain 3"/>
    <property type="match status" value="1"/>
</dbReference>
<dbReference type="GO" id="GO:0008237">
    <property type="term" value="F:metallopeptidase activity"/>
    <property type="evidence" value="ECO:0007669"/>
    <property type="project" value="UniProtKB-KW"/>
</dbReference>
<feature type="chain" id="PRO_5045798836" evidence="2">
    <location>
        <begin position="24"/>
        <end position="1487"/>
    </location>
</feature>
<gene>
    <name evidence="4" type="ORF">L2725_22190</name>
</gene>
<evidence type="ECO:0000313" key="5">
    <source>
        <dbReference type="Proteomes" id="UP001202831"/>
    </source>
</evidence>
<dbReference type="PANTHER" id="PTHR15730">
    <property type="entry name" value="EXPERIMENTAL AUTOIMMUNE PROSTATITIS ANTIGEN 2-RELATED"/>
    <property type="match status" value="1"/>
</dbReference>
<dbReference type="InterPro" id="IPR035423">
    <property type="entry name" value="M60-like_N"/>
</dbReference>
<dbReference type="Gene3D" id="3.40.390.80">
    <property type="entry name" value="Peptidase M60, enhancin-like domain 2"/>
    <property type="match status" value="1"/>
</dbReference>
<dbReference type="EMBL" id="JAKIKT010000015">
    <property type="protein sequence ID" value="MCL2916450.1"/>
    <property type="molecule type" value="Genomic_DNA"/>
</dbReference>
<dbReference type="Proteomes" id="UP001202831">
    <property type="component" value="Unassembled WGS sequence"/>
</dbReference>
<feature type="compositionally biased region" description="Polar residues" evidence="1">
    <location>
        <begin position="175"/>
        <end position="187"/>
    </location>
</feature>
<keyword evidence="4" id="KW-0449">Lipoprotein</keyword>
<dbReference type="PANTHER" id="PTHR15730:SF5">
    <property type="entry name" value="SI:CH211-210B2.2-RELATED"/>
    <property type="match status" value="1"/>
</dbReference>
<feature type="signal peptide" evidence="2">
    <location>
        <begin position="1"/>
        <end position="23"/>
    </location>
</feature>
<keyword evidence="4" id="KW-0645">Protease</keyword>
<name>A0ABT0NE89_9GAMM</name>
<protein>
    <submittedName>
        <fullName evidence="4">SslE/AcfD family lipoprotein zinc metalloprotease</fullName>
    </submittedName>
</protein>
<dbReference type="Pfam" id="PF13402">
    <property type="entry name" value="Peptidase_M60"/>
    <property type="match status" value="1"/>
</dbReference>
<accession>A0ABT0NE89</accession>
<organism evidence="4 5">
    <name type="scientific">Shewanella corallii</name>
    <dbReference type="NCBI Taxonomy" id="560080"/>
    <lineage>
        <taxon>Bacteria</taxon>
        <taxon>Pseudomonadati</taxon>
        <taxon>Pseudomonadota</taxon>
        <taxon>Gammaproteobacteria</taxon>
        <taxon>Alteromonadales</taxon>
        <taxon>Shewanellaceae</taxon>
        <taxon>Shewanella</taxon>
    </lineage>
</organism>
<dbReference type="PROSITE" id="PS51723">
    <property type="entry name" value="PEPTIDASE_M60"/>
    <property type="match status" value="1"/>
</dbReference>
<dbReference type="Pfam" id="PF17291">
    <property type="entry name" value="M60-like_N"/>
    <property type="match status" value="1"/>
</dbReference>
<comment type="caution">
    <text evidence="4">The sequence shown here is derived from an EMBL/GenBank/DDBJ whole genome shotgun (WGS) entry which is preliminary data.</text>
</comment>
<evidence type="ECO:0000256" key="2">
    <source>
        <dbReference type="SAM" id="SignalP"/>
    </source>
</evidence>
<dbReference type="InterPro" id="IPR051244">
    <property type="entry name" value="TCAF"/>
</dbReference>
<sequence>MKKSLVALSLLTLLAGCGGGDDAPTTPPPGPDIPEPEIPQTLAASLSLNGNLVLGSSVSCNGQSASNFEIKVGDDVSCEYQSLTLASFSDVQPDPAAREATPTQRKTLYLTKANEFVDNSQAANNAVTLINTMGVNRGDIVDLELNTLQALKFENHYRHDLDMSTEEFAGLLEQQANDSQTDKQPSTHVPDIKPEVTPGASPDLNAGFVAADAESNYQYQPKETIPTIATLTDSQGKPVSGVSYFSRSGRGVTNDQGEFEFFWGDSVSFGIDTFELGTVRGNQQSFTLQQLAEGDKGNNAEALIKRYASEQSGHWQLPTQVTQVFAQYPNVINEIISLSLTSEARELDLGNGTTQVIPAEFTAQFKQGQAAIIDQQLCQNQCDDTGALLRQASVKQQSTDESGQILADVQKLWGSSPEAQANGWKPVEHFHVFHDSTNFYGSTGNARGQAAVNIANTAFPVVMSRNDNNYWLPFGAKKAWDKDTLAYITEAPSTVVPELVGGETATFNLPFISIGEIGQGKVMVMGNARYNSVLVCPNGFSWHGGIDDAGQCRLNSDSNDMKYFFQNSFKYLTGKDSGFTVGTNIPHVYFKRHGQVAGEQENFVIADTFGVTTEQVSSFAGLDPQTMPLLIINGFEYLIDPNGNHYDLPMRADLSRPKLSQDDATALIDYVSKGGNIMLMETIQNTQDAGAVSRLLDSAGIAFGMGGSVMANGNGPSGGYPDRVRSQRSEGIWVIERYAAVEGDDGTPALPYRIDENGKVVWLYQEQNKPDDKPKLEVATWPGTNAEGQPVNHPAFIDEAGKTDAEIAAEKARVLAAFTKADGTQAYSECKDPNYHYEINCLEYRPGNGIPVTGGMFIPRYTELDLGDAQARAMVKAADLGTNIERLYQHELYFRTKGKQGERLSSVDLNRIYQNMSVWLWNNLDYRYESGANDELGFKRFTEFLNCYSDDRAQGGTSCPADLKQQLLSNQMILGEAQGQYAGYMNPSYPLNYMEKPLTRLMLGRTFWDLDIKTDIRQFPGEATGTVGGDEFTLTLGNNTAAWFAGNRQPTGQWAVAHQPFTVSVKGTQAPVTITVALADDLTGREKHELGLKRPPRMTQSVTLNSDTIGNTHTMTVPYGGLIYVQGSAKDMVQVSLTDTVDAPLYQLSSGRWLNPVDSPAPIGEVVSNSFIYTAPKANLNADNYDGVIARFAAELDTFADDLNDFYARDEGLNGQANRKATDISIPANRHHFVNDVAISIGAAHSGYPVMNSGFNTESRNIQLAPLNSWLLWHEVGHNAAEAPFNVEGATEVVNNLLALYMQDKHHGKMSRVEQDIRIAPDFVAAEQGHAWAMGGAGERLVMFAQLKEWAETEFDINTWYPGKLPAYYDDNTQGMKGWNLFKLMHRLSRNANDGEFELKGENQCYGQNLGQSDKLMLCASYAAQTDLSQFFQDWNPGSKAVIYPGDPQPQFEGGVTDAGVAKVRALGLPKPKLDPASIDSITVIVR</sequence>
<dbReference type="SMART" id="SM01276">
    <property type="entry name" value="M60-like"/>
    <property type="match status" value="1"/>
</dbReference>
<keyword evidence="5" id="KW-1185">Reference proteome</keyword>
<dbReference type="Pfam" id="PF13322">
    <property type="entry name" value="DUF4092"/>
    <property type="match status" value="1"/>
</dbReference>
<dbReference type="RefSeq" id="WP_249250979.1">
    <property type="nucleotide sequence ID" value="NZ_JAKIKT010000015.1"/>
</dbReference>
<keyword evidence="2" id="KW-0732">Signal</keyword>
<proteinExistence type="predicted"/>
<keyword evidence="4" id="KW-0378">Hydrolase</keyword>
<dbReference type="InterPro" id="IPR025385">
    <property type="entry name" value="DUF4092"/>
</dbReference>